<dbReference type="Pfam" id="PF11754">
    <property type="entry name" value="Velvet"/>
    <property type="match status" value="3"/>
</dbReference>
<comment type="subcellular location">
    <subcellularLocation>
        <location evidence="1">Nucleus</location>
    </subcellularLocation>
</comment>
<reference evidence="6" key="1">
    <citation type="submission" date="2020-05" db="EMBL/GenBank/DDBJ databases">
        <title>Phylogenomic resolution of chytrid fungi.</title>
        <authorList>
            <person name="Stajich J.E."/>
            <person name="Amses K."/>
            <person name="Simmons R."/>
            <person name="Seto K."/>
            <person name="Myers J."/>
            <person name="Bonds A."/>
            <person name="Quandt C.A."/>
            <person name="Barry K."/>
            <person name="Liu P."/>
            <person name="Grigoriev I."/>
            <person name="Longcore J.E."/>
            <person name="James T.Y."/>
        </authorList>
    </citation>
    <scope>NUCLEOTIDE SEQUENCE</scope>
    <source>
        <strain evidence="6">JEL0476</strain>
    </source>
</reference>
<keyword evidence="7" id="KW-1185">Reference proteome</keyword>
<organism evidence="6 7">
    <name type="scientific">Clydaea vesicula</name>
    <dbReference type="NCBI Taxonomy" id="447962"/>
    <lineage>
        <taxon>Eukaryota</taxon>
        <taxon>Fungi</taxon>
        <taxon>Fungi incertae sedis</taxon>
        <taxon>Chytridiomycota</taxon>
        <taxon>Chytridiomycota incertae sedis</taxon>
        <taxon>Chytridiomycetes</taxon>
        <taxon>Lobulomycetales</taxon>
        <taxon>Lobulomycetaceae</taxon>
        <taxon>Clydaea</taxon>
    </lineage>
</organism>
<dbReference type="InterPro" id="IPR037525">
    <property type="entry name" value="Velvet_dom"/>
</dbReference>
<protein>
    <recommendedName>
        <fullName evidence="5">Velvet domain-containing protein</fullName>
    </recommendedName>
</protein>
<dbReference type="EMBL" id="JADGJW010000195">
    <property type="protein sequence ID" value="KAJ3222035.1"/>
    <property type="molecule type" value="Genomic_DNA"/>
</dbReference>
<sequence length="605" mass="69138">MQSRNEFEDDYHNNSFCNQDYLNSEITNNSYCTLTCLDKILLDSNEVIKSSNGFLKDQNEELVESTKRKRTEGSYSNKEKEYTVIWRQKPVHARMSGNGAKERRTIDPPPILELMEYVNGNLMPIIEENCFTHMRAALYSPDGTISLEELQRGMLKNKATLVESSAQPNFDFPEKSAHEIHEISNQRGDLTASIDSTTDLSIETIPSKIKEIKKNRKYKIIWRQRPIHGRMSGNVGTERRTIPIIELLELKENGEFMPITEENIFTSMRASLYDAEGKTCLNNAQTNVSKDFPNILGDTVECSVILYDEFDRLGTFFVFKDLSVRSPGNYTIKFTLYDLESDVAPYGQLASKKSLINVLLAPITIYKPKDFPGTLNSSALTKAFKKQDQFFSNNDRHCVSTAQQHPQYQSNANNASEINEQNSVLVQSSRRKMNEGLIPERKKKYAVIWRQKPVHARMSGNGAKERRTIDPPPILELLELNLFSSVQDNCFTHMRAALYTADGKKSLESLPRERSKNQAILVGDLIEYSRVLFDDLRRTGTFFQKRSDTHRGQLASKKPFQFQIFSPPVKVLSPKDFPGMLESSNISRVFNNQGLKLTIKNKENN</sequence>
<dbReference type="GO" id="GO:0005634">
    <property type="term" value="C:nucleus"/>
    <property type="evidence" value="ECO:0007669"/>
    <property type="project" value="UniProtKB-SubCell"/>
</dbReference>
<feature type="domain" description="Velvet" evidence="5">
    <location>
        <begin position="440"/>
        <end position="600"/>
    </location>
</feature>
<proteinExistence type="predicted"/>
<keyword evidence="3" id="KW-0804">Transcription</keyword>
<dbReference type="PANTHER" id="PTHR33572">
    <property type="entry name" value="SPORE DEVELOPMENT REGULATOR VOSA"/>
    <property type="match status" value="1"/>
</dbReference>
<evidence type="ECO:0000256" key="1">
    <source>
        <dbReference type="ARBA" id="ARBA00004123"/>
    </source>
</evidence>
<evidence type="ECO:0000313" key="6">
    <source>
        <dbReference type="EMBL" id="KAJ3222035.1"/>
    </source>
</evidence>
<dbReference type="AlphaFoldDB" id="A0AAD5U2L0"/>
<dbReference type="InterPro" id="IPR021740">
    <property type="entry name" value="Velvet"/>
</dbReference>
<keyword evidence="4" id="KW-0539">Nucleus</keyword>
<dbReference type="InterPro" id="IPR038491">
    <property type="entry name" value="Velvet_dom_sf"/>
</dbReference>
<evidence type="ECO:0000259" key="5">
    <source>
        <dbReference type="PROSITE" id="PS51821"/>
    </source>
</evidence>
<dbReference type="PANTHER" id="PTHR33572:SF3">
    <property type="entry name" value="VELVET COMPLEX SUBUNIT B"/>
    <property type="match status" value="1"/>
</dbReference>
<feature type="domain" description="Velvet" evidence="5">
    <location>
        <begin position="77"/>
        <end position="396"/>
    </location>
</feature>
<evidence type="ECO:0000256" key="3">
    <source>
        <dbReference type="ARBA" id="ARBA00023163"/>
    </source>
</evidence>
<evidence type="ECO:0000256" key="2">
    <source>
        <dbReference type="ARBA" id="ARBA00023015"/>
    </source>
</evidence>
<evidence type="ECO:0000313" key="7">
    <source>
        <dbReference type="Proteomes" id="UP001211065"/>
    </source>
</evidence>
<keyword evidence="2" id="KW-0805">Transcription regulation</keyword>
<accession>A0AAD5U2L0</accession>
<name>A0AAD5U2L0_9FUNG</name>
<gene>
    <name evidence="6" type="ORF">HK099_002773</name>
</gene>
<evidence type="ECO:0000256" key="4">
    <source>
        <dbReference type="ARBA" id="ARBA00023242"/>
    </source>
</evidence>
<dbReference type="Proteomes" id="UP001211065">
    <property type="component" value="Unassembled WGS sequence"/>
</dbReference>
<comment type="caution">
    <text evidence="6">The sequence shown here is derived from an EMBL/GenBank/DDBJ whole genome shotgun (WGS) entry which is preliminary data.</text>
</comment>
<dbReference type="PROSITE" id="PS51821">
    <property type="entry name" value="VELVET"/>
    <property type="match status" value="2"/>
</dbReference>
<dbReference type="Gene3D" id="2.60.40.3960">
    <property type="entry name" value="Velvet domain"/>
    <property type="match status" value="3"/>
</dbReference>